<evidence type="ECO:0000256" key="1">
    <source>
        <dbReference type="SAM" id="MobiDB-lite"/>
    </source>
</evidence>
<feature type="region of interest" description="Disordered" evidence="1">
    <location>
        <begin position="1"/>
        <end position="20"/>
    </location>
</feature>
<dbReference type="Proteomes" id="UP001231189">
    <property type="component" value="Unassembled WGS sequence"/>
</dbReference>
<accession>A0AAD8WLX6</accession>
<keyword evidence="3" id="KW-1185">Reference proteome</keyword>
<dbReference type="EMBL" id="JAUUTY010000003">
    <property type="protein sequence ID" value="KAK1667299.1"/>
    <property type="molecule type" value="Genomic_DNA"/>
</dbReference>
<evidence type="ECO:0000313" key="2">
    <source>
        <dbReference type="EMBL" id="KAK1667299.1"/>
    </source>
</evidence>
<feature type="compositionally biased region" description="Gly residues" evidence="1">
    <location>
        <begin position="1"/>
        <end position="13"/>
    </location>
</feature>
<comment type="caution">
    <text evidence="2">The sequence shown here is derived from an EMBL/GenBank/DDBJ whole genome shotgun (WGS) entry which is preliminary data.</text>
</comment>
<dbReference type="AlphaFoldDB" id="A0AAD8WLX6"/>
<reference evidence="2" key="1">
    <citation type="submission" date="2023-07" db="EMBL/GenBank/DDBJ databases">
        <title>A chromosome-level genome assembly of Lolium multiflorum.</title>
        <authorList>
            <person name="Chen Y."/>
            <person name="Copetti D."/>
            <person name="Kolliker R."/>
            <person name="Studer B."/>
        </authorList>
    </citation>
    <scope>NUCLEOTIDE SEQUENCE</scope>
    <source>
        <strain evidence="2">02402/16</strain>
        <tissue evidence="2">Leaf</tissue>
    </source>
</reference>
<sequence>MLGVEPDGGGGGASSSSAADSFDAGQYAFFGKEPREGLELGCLEVDGGHGNGGGFSGAEEGLYRLSSVGEEIDNLSNLSDVDDLASTFAKLNRTVSGTRNPGVIGDRRSISRGSK</sequence>
<name>A0AAD8WLX6_LOLMU</name>
<gene>
    <name evidence="2" type="ORF">QYE76_055458</name>
</gene>
<evidence type="ECO:0000313" key="3">
    <source>
        <dbReference type="Proteomes" id="UP001231189"/>
    </source>
</evidence>
<protein>
    <submittedName>
        <fullName evidence="2">Uncharacterized protein</fullName>
    </submittedName>
</protein>
<proteinExistence type="predicted"/>
<organism evidence="2 3">
    <name type="scientific">Lolium multiflorum</name>
    <name type="common">Italian ryegrass</name>
    <name type="synonym">Lolium perenne subsp. multiflorum</name>
    <dbReference type="NCBI Taxonomy" id="4521"/>
    <lineage>
        <taxon>Eukaryota</taxon>
        <taxon>Viridiplantae</taxon>
        <taxon>Streptophyta</taxon>
        <taxon>Embryophyta</taxon>
        <taxon>Tracheophyta</taxon>
        <taxon>Spermatophyta</taxon>
        <taxon>Magnoliopsida</taxon>
        <taxon>Liliopsida</taxon>
        <taxon>Poales</taxon>
        <taxon>Poaceae</taxon>
        <taxon>BOP clade</taxon>
        <taxon>Pooideae</taxon>
        <taxon>Poodae</taxon>
        <taxon>Poeae</taxon>
        <taxon>Poeae Chloroplast Group 2 (Poeae type)</taxon>
        <taxon>Loliodinae</taxon>
        <taxon>Loliinae</taxon>
        <taxon>Lolium</taxon>
    </lineage>
</organism>